<feature type="region of interest" description="Disordered" evidence="1">
    <location>
        <begin position="1"/>
        <end position="61"/>
    </location>
</feature>
<dbReference type="SUPFAM" id="SSF82171">
    <property type="entry name" value="DPP6 N-terminal domain-like"/>
    <property type="match status" value="1"/>
</dbReference>
<evidence type="ECO:0008006" key="4">
    <source>
        <dbReference type="Google" id="ProtNLM"/>
    </source>
</evidence>
<feature type="compositionally biased region" description="Low complexity" evidence="1">
    <location>
        <begin position="12"/>
        <end position="47"/>
    </location>
</feature>
<keyword evidence="3" id="KW-1185">Reference proteome</keyword>
<name>A0ABY7GWR3_9BACT</name>
<reference evidence="2" key="1">
    <citation type="submission" date="2022-11" db="EMBL/GenBank/DDBJ databases">
        <title>Minimal conservation of predation-associated metabolite biosynthetic gene clusters underscores biosynthetic potential of Myxococcota including descriptions for ten novel species: Archangium lansinium sp. nov., Myxococcus landrumus sp. nov., Nannocystis bai.</title>
        <authorList>
            <person name="Ahearne A."/>
            <person name="Stevens C."/>
            <person name="Dowd S."/>
        </authorList>
    </citation>
    <scope>NUCLEOTIDE SEQUENCE</scope>
    <source>
        <strain evidence="2">Fl3</strain>
    </source>
</reference>
<dbReference type="RefSeq" id="WP_269033788.1">
    <property type="nucleotide sequence ID" value="NZ_CP114040.1"/>
</dbReference>
<accession>A0ABY7GWR3</accession>
<gene>
    <name evidence="2" type="ORF">O0S08_35010</name>
</gene>
<dbReference type="InterPro" id="IPR011042">
    <property type="entry name" value="6-blade_b-propeller_TolB-like"/>
</dbReference>
<evidence type="ECO:0000313" key="3">
    <source>
        <dbReference type="Proteomes" id="UP001164459"/>
    </source>
</evidence>
<sequence length="566" mass="58176">MTSATACPGDPTAGTETASTDSTSAQSSTTDDAASTTGDEPTTTGETSGDHAPGGARIVYGARAGDGPGELFFVDCTGATPGPPIPIHTPLTGGWSVSGFASFSPSSRWMHYVVRHPELGAETWIADMSGPLPAAPVRIELPTDLAHGVAGFTHDESRLALAANQGTGGSQIYLCTLGPDGSCVPEVWGVPLAPGGGHSGQSISFSPDDTRLAYAGDPDGDGIEQVFLGGTAPGDAGEAASLSGELPPDESAITEIWFSADGGTLYYSFGSLLNGFAGIHAVDVSVDPPASPTNITPPKSAEKRLIRLRDDTSAVLQWDGAAGRGDLSFYDLDGTEAGEVVSLHDAPGRVSGKYFGFSPDGRFAFYLADTEDAPDEWDLYAVDTSGPLPSSPTKLNAPLAAGGAVTHVSFSADSTRLLYFARPASGLGVDLWTVRLDPLTAPVMLNSPLPAMGTLEFLTASDDGSRVLVVGTQASFETAELFLVETAAPGVSSKLSAPLGPGQNVAHLPFFSADSQRVFYKVEDIVDGEPVYSLHQVDIPTPGAAVQVSAEDHAIVEVKVLPPAGS</sequence>
<proteinExistence type="predicted"/>
<dbReference type="Proteomes" id="UP001164459">
    <property type="component" value="Chromosome"/>
</dbReference>
<organism evidence="2 3">
    <name type="scientific">Nannocystis punicea</name>
    <dbReference type="NCBI Taxonomy" id="2995304"/>
    <lineage>
        <taxon>Bacteria</taxon>
        <taxon>Pseudomonadati</taxon>
        <taxon>Myxococcota</taxon>
        <taxon>Polyangia</taxon>
        <taxon>Nannocystales</taxon>
        <taxon>Nannocystaceae</taxon>
        <taxon>Nannocystis</taxon>
    </lineage>
</organism>
<evidence type="ECO:0000313" key="2">
    <source>
        <dbReference type="EMBL" id="WAS91425.1"/>
    </source>
</evidence>
<dbReference type="Gene3D" id="2.120.10.30">
    <property type="entry name" value="TolB, C-terminal domain"/>
    <property type="match status" value="2"/>
</dbReference>
<dbReference type="EMBL" id="CP114040">
    <property type="protein sequence ID" value="WAS91425.1"/>
    <property type="molecule type" value="Genomic_DNA"/>
</dbReference>
<protein>
    <recommendedName>
        <fullName evidence="4">WD40-like Beta Propeller Repeat</fullName>
    </recommendedName>
</protein>
<evidence type="ECO:0000256" key="1">
    <source>
        <dbReference type="SAM" id="MobiDB-lite"/>
    </source>
</evidence>